<dbReference type="EMBL" id="VSRR010152876">
    <property type="protein sequence ID" value="MPD06764.1"/>
    <property type="molecule type" value="Genomic_DNA"/>
</dbReference>
<evidence type="ECO:0000313" key="3">
    <source>
        <dbReference type="Proteomes" id="UP000324222"/>
    </source>
</evidence>
<gene>
    <name evidence="2" type="ORF">E2C01_102592</name>
</gene>
<protein>
    <submittedName>
        <fullName evidence="2">Uncharacterized protein</fullName>
    </submittedName>
</protein>
<organism evidence="2 3">
    <name type="scientific">Portunus trituberculatus</name>
    <name type="common">Swimming crab</name>
    <name type="synonym">Neptunus trituberculatus</name>
    <dbReference type="NCBI Taxonomy" id="210409"/>
    <lineage>
        <taxon>Eukaryota</taxon>
        <taxon>Metazoa</taxon>
        <taxon>Ecdysozoa</taxon>
        <taxon>Arthropoda</taxon>
        <taxon>Crustacea</taxon>
        <taxon>Multicrustacea</taxon>
        <taxon>Malacostraca</taxon>
        <taxon>Eumalacostraca</taxon>
        <taxon>Eucarida</taxon>
        <taxon>Decapoda</taxon>
        <taxon>Pleocyemata</taxon>
        <taxon>Brachyura</taxon>
        <taxon>Eubrachyura</taxon>
        <taxon>Portunoidea</taxon>
        <taxon>Portunidae</taxon>
        <taxon>Portuninae</taxon>
        <taxon>Portunus</taxon>
    </lineage>
</organism>
<comment type="caution">
    <text evidence="2">The sequence shown here is derived from an EMBL/GenBank/DDBJ whole genome shotgun (WGS) entry which is preliminary data.</text>
</comment>
<dbReference type="Proteomes" id="UP000324222">
    <property type="component" value="Unassembled WGS sequence"/>
</dbReference>
<reference evidence="2 3" key="1">
    <citation type="submission" date="2019-05" db="EMBL/GenBank/DDBJ databases">
        <title>Another draft genome of Portunus trituberculatus and its Hox gene families provides insights of decapod evolution.</title>
        <authorList>
            <person name="Jeong J.-H."/>
            <person name="Song I."/>
            <person name="Kim S."/>
            <person name="Choi T."/>
            <person name="Kim D."/>
            <person name="Ryu S."/>
            <person name="Kim W."/>
        </authorList>
    </citation>
    <scope>NUCLEOTIDE SEQUENCE [LARGE SCALE GENOMIC DNA]</scope>
    <source>
        <tissue evidence="2">Muscle</tissue>
    </source>
</reference>
<evidence type="ECO:0000313" key="2">
    <source>
        <dbReference type="EMBL" id="MPD06764.1"/>
    </source>
</evidence>
<sequence length="92" mass="9870">MNVSYNTKSTIHPSNIPPPSQQHNRRHCPLALPASQPASQPLCEARRSYVAVQGVTERGGAGARRGGTGRDGRNKGLHSATLPKLQLTVVTY</sequence>
<keyword evidence="3" id="KW-1185">Reference proteome</keyword>
<feature type="region of interest" description="Disordered" evidence="1">
    <location>
        <begin position="56"/>
        <end position="80"/>
    </location>
</feature>
<dbReference type="AlphaFoldDB" id="A0A5B7KIQ2"/>
<feature type="compositionally biased region" description="Polar residues" evidence="1">
    <location>
        <begin position="1"/>
        <end position="13"/>
    </location>
</feature>
<proteinExistence type="predicted"/>
<feature type="region of interest" description="Disordered" evidence="1">
    <location>
        <begin position="1"/>
        <end position="39"/>
    </location>
</feature>
<evidence type="ECO:0000256" key="1">
    <source>
        <dbReference type="SAM" id="MobiDB-lite"/>
    </source>
</evidence>
<accession>A0A5B7KIQ2</accession>
<name>A0A5B7KIQ2_PORTR</name>
<feature type="compositionally biased region" description="Gly residues" evidence="1">
    <location>
        <begin position="57"/>
        <end position="66"/>
    </location>
</feature>